<dbReference type="PROSITE" id="PS00018">
    <property type="entry name" value="EF_HAND_1"/>
    <property type="match status" value="1"/>
</dbReference>
<reference evidence="10 11" key="1">
    <citation type="submission" date="2024-05" db="EMBL/GenBank/DDBJ databases">
        <authorList>
            <person name="Wallberg A."/>
        </authorList>
    </citation>
    <scope>NUCLEOTIDE SEQUENCE [LARGE SCALE GENOMIC DNA]</scope>
</reference>
<sequence>MYVYDTPLNVTVLYRWRWLYSPRDSVRNPYIRPLGRTTHNNHLRGRNLKKKIKQIIQLRSANFNIPLCFIYILYSTEKKHKFKWKKNSEQTIEETDNGAPIIKKAISTAQNNGHECGIDTMAYAEELAKILYNKELKQIDPLRLKSNATDRIRNELIDQIKKAKRDIDTDKSILKRKEVINNTNQDRVKVDKMDIKNFKGTTERSTRDVVDEAYTTPNGEKITVKNTITGIKVNILELELNRGQIKESKRSKVFNSPKGRPELKYCDGRKFMENLQTEVLEIEFNEFSKGLPTISELDFAKILLRYTYLQSDQYEMYLERLLERIPEERGITFSEFKSFCQFLNTLDDFAIAMRMYTLADQPISQEEFHRAVKICTGAELSAHIVDTVFKIFDDDGDGQLSYKEFIAIMRDRLHRGFKHTSRSEGWDAFKQCVKSEMKAVV</sequence>
<dbReference type="GO" id="GO:0036444">
    <property type="term" value="P:calcium import into the mitochondrion"/>
    <property type="evidence" value="ECO:0007669"/>
    <property type="project" value="TreeGrafter"/>
</dbReference>
<dbReference type="PANTHER" id="PTHR12294">
    <property type="entry name" value="EF HAND DOMAIN FAMILY A1,A2-RELATED"/>
    <property type="match status" value="1"/>
</dbReference>
<evidence type="ECO:0000313" key="10">
    <source>
        <dbReference type="EMBL" id="CAL4062455.1"/>
    </source>
</evidence>
<protein>
    <recommendedName>
        <fullName evidence="9">EF-hand domain-containing protein</fullName>
    </recommendedName>
</protein>
<dbReference type="Proteomes" id="UP001497623">
    <property type="component" value="Unassembled WGS sequence"/>
</dbReference>
<evidence type="ECO:0000256" key="1">
    <source>
        <dbReference type="ARBA" id="ARBA00004273"/>
    </source>
</evidence>
<dbReference type="InterPro" id="IPR018247">
    <property type="entry name" value="EF_Hand_1_Ca_BS"/>
</dbReference>
<name>A0AAV2PNG7_MEGNR</name>
<accession>A0AAV2PNG7</accession>
<dbReference type="CDD" id="cd15900">
    <property type="entry name" value="EFh_MICU"/>
    <property type="match status" value="1"/>
</dbReference>
<evidence type="ECO:0000256" key="5">
    <source>
        <dbReference type="ARBA" id="ARBA00022837"/>
    </source>
</evidence>
<keyword evidence="7" id="KW-0496">Mitochondrion</keyword>
<dbReference type="GO" id="GO:0005509">
    <property type="term" value="F:calcium ion binding"/>
    <property type="evidence" value="ECO:0007669"/>
    <property type="project" value="InterPro"/>
</dbReference>
<evidence type="ECO:0000256" key="2">
    <source>
        <dbReference type="ARBA" id="ARBA00004569"/>
    </source>
</evidence>
<dbReference type="PROSITE" id="PS50222">
    <property type="entry name" value="EF_HAND_2"/>
    <property type="match status" value="1"/>
</dbReference>
<organism evidence="10 11">
    <name type="scientific">Meganyctiphanes norvegica</name>
    <name type="common">Northern krill</name>
    <name type="synonym">Thysanopoda norvegica</name>
    <dbReference type="NCBI Taxonomy" id="48144"/>
    <lineage>
        <taxon>Eukaryota</taxon>
        <taxon>Metazoa</taxon>
        <taxon>Ecdysozoa</taxon>
        <taxon>Arthropoda</taxon>
        <taxon>Crustacea</taxon>
        <taxon>Multicrustacea</taxon>
        <taxon>Malacostraca</taxon>
        <taxon>Eumalacostraca</taxon>
        <taxon>Eucarida</taxon>
        <taxon>Euphausiacea</taxon>
        <taxon>Euphausiidae</taxon>
        <taxon>Meganyctiphanes</taxon>
    </lineage>
</organism>
<dbReference type="Pfam" id="PF13499">
    <property type="entry name" value="EF-hand_7"/>
    <property type="match status" value="1"/>
</dbReference>
<dbReference type="AlphaFoldDB" id="A0AAV2PNG7"/>
<dbReference type="InterPro" id="IPR002048">
    <property type="entry name" value="EF_hand_dom"/>
</dbReference>
<keyword evidence="11" id="KW-1185">Reference proteome</keyword>
<dbReference type="SMART" id="SM00054">
    <property type="entry name" value="EFh"/>
    <property type="match status" value="1"/>
</dbReference>
<evidence type="ECO:0000256" key="6">
    <source>
        <dbReference type="ARBA" id="ARBA00022946"/>
    </source>
</evidence>
<dbReference type="PANTHER" id="PTHR12294:SF13">
    <property type="entry name" value="MITOCHONDRIAL CALCIUM UPTAKE 3, ISOFORM D"/>
    <property type="match status" value="1"/>
</dbReference>
<keyword evidence="8" id="KW-0472">Membrane</keyword>
<feature type="non-terminal residue" evidence="10">
    <location>
        <position position="441"/>
    </location>
</feature>
<proteinExistence type="predicted"/>
<dbReference type="EMBL" id="CAXKWB010000848">
    <property type="protein sequence ID" value="CAL4062455.1"/>
    <property type="molecule type" value="Genomic_DNA"/>
</dbReference>
<dbReference type="InterPro" id="IPR011992">
    <property type="entry name" value="EF-hand-dom_pair"/>
</dbReference>
<dbReference type="GO" id="GO:0051560">
    <property type="term" value="P:mitochondrial calcium ion homeostasis"/>
    <property type="evidence" value="ECO:0007669"/>
    <property type="project" value="TreeGrafter"/>
</dbReference>
<feature type="domain" description="EF-hand" evidence="9">
    <location>
        <begin position="380"/>
        <end position="415"/>
    </location>
</feature>
<evidence type="ECO:0000256" key="8">
    <source>
        <dbReference type="ARBA" id="ARBA00023136"/>
    </source>
</evidence>
<keyword evidence="3" id="KW-0677">Repeat</keyword>
<comment type="caution">
    <text evidence="10">The sequence shown here is derived from an EMBL/GenBank/DDBJ whole genome shotgun (WGS) entry which is preliminary data.</text>
</comment>
<dbReference type="GO" id="GO:0005758">
    <property type="term" value="C:mitochondrial intermembrane space"/>
    <property type="evidence" value="ECO:0007669"/>
    <property type="project" value="UniProtKB-SubCell"/>
</dbReference>
<evidence type="ECO:0000259" key="9">
    <source>
        <dbReference type="PROSITE" id="PS50222"/>
    </source>
</evidence>
<dbReference type="SUPFAM" id="SSF47473">
    <property type="entry name" value="EF-hand"/>
    <property type="match status" value="1"/>
</dbReference>
<keyword evidence="6" id="KW-0809">Transit peptide</keyword>
<keyword evidence="4" id="KW-0999">Mitochondrion inner membrane</keyword>
<dbReference type="InterPro" id="IPR039800">
    <property type="entry name" value="MICU1/2/3"/>
</dbReference>
<evidence type="ECO:0000256" key="3">
    <source>
        <dbReference type="ARBA" id="ARBA00022737"/>
    </source>
</evidence>
<keyword evidence="5" id="KW-0106">Calcium</keyword>
<evidence type="ECO:0000256" key="4">
    <source>
        <dbReference type="ARBA" id="ARBA00022792"/>
    </source>
</evidence>
<dbReference type="GO" id="GO:1990246">
    <property type="term" value="C:uniplex complex"/>
    <property type="evidence" value="ECO:0007669"/>
    <property type="project" value="TreeGrafter"/>
</dbReference>
<evidence type="ECO:0000313" key="11">
    <source>
        <dbReference type="Proteomes" id="UP001497623"/>
    </source>
</evidence>
<dbReference type="Gene3D" id="1.10.238.10">
    <property type="entry name" value="EF-hand"/>
    <property type="match status" value="1"/>
</dbReference>
<evidence type="ECO:0000256" key="7">
    <source>
        <dbReference type="ARBA" id="ARBA00023128"/>
    </source>
</evidence>
<comment type="subcellular location">
    <subcellularLocation>
        <location evidence="1">Mitochondrion inner membrane</location>
    </subcellularLocation>
    <subcellularLocation>
        <location evidence="2">Mitochondrion intermembrane space</location>
    </subcellularLocation>
</comment>
<gene>
    <name evidence="10" type="ORF">MNOR_LOCUS2691</name>
</gene>